<dbReference type="EMBL" id="SDKM01000064">
    <property type="protein sequence ID" value="RYP81586.1"/>
    <property type="molecule type" value="Genomic_DNA"/>
</dbReference>
<gene>
    <name evidence="6" type="ORF">EKO23_23390</name>
</gene>
<dbReference type="SMART" id="SM00704">
    <property type="entry name" value="ZnF_CDGSH"/>
    <property type="match status" value="1"/>
</dbReference>
<evidence type="ECO:0000256" key="2">
    <source>
        <dbReference type="ARBA" id="ARBA00022723"/>
    </source>
</evidence>
<dbReference type="InterPro" id="IPR018967">
    <property type="entry name" value="FeS-contain_CDGSH-typ"/>
</dbReference>
<dbReference type="GO" id="GO:0005737">
    <property type="term" value="C:cytoplasm"/>
    <property type="evidence" value="ECO:0007669"/>
    <property type="project" value="UniProtKB-ARBA"/>
</dbReference>
<evidence type="ECO:0000256" key="3">
    <source>
        <dbReference type="ARBA" id="ARBA00023004"/>
    </source>
</evidence>
<proteinExistence type="predicted"/>
<keyword evidence="1" id="KW-0001">2Fe-2S</keyword>
<sequence>MTARVSATPCPGGPLLLRGVEEVETADGTVHSVDRPVVALCRCERSQRLPWCDGTHRALARGARRTAGDVAPA</sequence>
<evidence type="ECO:0000256" key="4">
    <source>
        <dbReference type="ARBA" id="ARBA00023014"/>
    </source>
</evidence>
<dbReference type="Proteomes" id="UP000295198">
    <property type="component" value="Unassembled WGS sequence"/>
</dbReference>
<evidence type="ECO:0000313" key="6">
    <source>
        <dbReference type="EMBL" id="RYP81586.1"/>
    </source>
</evidence>
<dbReference type="GO" id="GO:0046872">
    <property type="term" value="F:metal ion binding"/>
    <property type="evidence" value="ECO:0007669"/>
    <property type="project" value="UniProtKB-KW"/>
</dbReference>
<dbReference type="Pfam" id="PF09360">
    <property type="entry name" value="zf-CDGSH"/>
    <property type="match status" value="1"/>
</dbReference>
<dbReference type="InterPro" id="IPR042216">
    <property type="entry name" value="MitoNEET_CISD"/>
</dbReference>
<comment type="caution">
    <text evidence="6">The sequence shown here is derived from an EMBL/GenBank/DDBJ whole genome shotgun (WGS) entry which is preliminary data.</text>
</comment>
<organism evidence="6 7">
    <name type="scientific">Nocardioides guangzhouensis</name>
    <dbReference type="NCBI Taxonomy" id="2497878"/>
    <lineage>
        <taxon>Bacteria</taxon>
        <taxon>Bacillati</taxon>
        <taxon>Actinomycetota</taxon>
        <taxon>Actinomycetes</taxon>
        <taxon>Propionibacteriales</taxon>
        <taxon>Nocardioidaceae</taxon>
        <taxon>Nocardioides</taxon>
    </lineage>
</organism>
<dbReference type="AlphaFoldDB" id="A0A4Q4Z3Q0"/>
<evidence type="ECO:0000256" key="1">
    <source>
        <dbReference type="ARBA" id="ARBA00022714"/>
    </source>
</evidence>
<feature type="domain" description="Iron-binding zinc finger CDGSH type" evidence="5">
    <location>
        <begin position="18"/>
        <end position="62"/>
    </location>
</feature>
<name>A0A4Q4Z3Q0_9ACTN</name>
<keyword evidence="2" id="KW-0479">Metal-binding</keyword>
<dbReference type="GO" id="GO:0051537">
    <property type="term" value="F:2 iron, 2 sulfur cluster binding"/>
    <property type="evidence" value="ECO:0007669"/>
    <property type="project" value="UniProtKB-KW"/>
</dbReference>
<reference evidence="6 7" key="1">
    <citation type="submission" date="2019-01" db="EMBL/GenBank/DDBJ databases">
        <title>Nocardioides guangzhouensis sp. nov., an actinobacterium isolated from soil.</title>
        <authorList>
            <person name="Fu Y."/>
            <person name="Cai Y."/>
            <person name="Lin Z."/>
            <person name="Chen P."/>
        </authorList>
    </citation>
    <scope>NUCLEOTIDE SEQUENCE [LARGE SCALE GENOMIC DNA]</scope>
    <source>
        <strain evidence="6 7">130</strain>
    </source>
</reference>
<evidence type="ECO:0000313" key="7">
    <source>
        <dbReference type="Proteomes" id="UP000295198"/>
    </source>
</evidence>
<evidence type="ECO:0000259" key="5">
    <source>
        <dbReference type="SMART" id="SM00704"/>
    </source>
</evidence>
<keyword evidence="7" id="KW-1185">Reference proteome</keyword>
<accession>A0A4Q4Z3Q0</accession>
<keyword evidence="4" id="KW-0411">Iron-sulfur</keyword>
<protein>
    <submittedName>
        <fullName evidence="6">CDGSH iron-sulfur domain-containing protein</fullName>
    </submittedName>
</protein>
<dbReference type="OrthoDB" id="9800162at2"/>
<dbReference type="Gene3D" id="3.40.5.90">
    <property type="entry name" value="CDGSH iron-sulfur domain, mitoNEET-type"/>
    <property type="match status" value="1"/>
</dbReference>
<keyword evidence="3" id="KW-0408">Iron</keyword>